<evidence type="ECO:0000313" key="1">
    <source>
        <dbReference type="EMBL" id="DAD93107.1"/>
    </source>
</evidence>
<organism evidence="1">
    <name type="scientific">Siphoviridae sp. ctHEr2</name>
    <dbReference type="NCBI Taxonomy" id="2826229"/>
    <lineage>
        <taxon>Viruses</taxon>
        <taxon>Duplodnaviria</taxon>
        <taxon>Heunggongvirae</taxon>
        <taxon>Uroviricota</taxon>
        <taxon>Caudoviricetes</taxon>
    </lineage>
</organism>
<reference evidence="1" key="1">
    <citation type="journal article" date="2021" name="Proc. Natl. Acad. Sci. U.S.A.">
        <title>A Catalog of Tens of Thousands of Viruses from Human Metagenomes Reveals Hidden Associations with Chronic Diseases.</title>
        <authorList>
            <person name="Tisza M.J."/>
            <person name="Buck C.B."/>
        </authorList>
    </citation>
    <scope>NUCLEOTIDE SEQUENCE</scope>
    <source>
        <strain evidence="1">CtHEr2</strain>
    </source>
</reference>
<protein>
    <submittedName>
        <fullName evidence="1">Uncharacterized protein</fullName>
    </submittedName>
</protein>
<dbReference type="EMBL" id="BK015152">
    <property type="protein sequence ID" value="DAD93107.1"/>
    <property type="molecule type" value="Genomic_DNA"/>
</dbReference>
<accession>A0A8S5NG81</accession>
<proteinExistence type="predicted"/>
<sequence length="120" mass="13120">MEDTPEPTTLEDLVANAREYLSELSPDMPEYAPALEAVIKLERLSNDLANDEIERWAKTSDQEIKAADHDVERRVKTKPPLAPTVVTAGAQLGSVGLIVFAERIAVIASKALPLAFRIVP</sequence>
<name>A0A8S5NG81_9CAUD</name>